<dbReference type="Proteomes" id="UP000305067">
    <property type="component" value="Unassembled WGS sequence"/>
</dbReference>
<keyword evidence="4 7" id="KW-0256">Endoplasmic reticulum</keyword>
<keyword evidence="3 7" id="KW-0812">Transmembrane</keyword>
<dbReference type="InterPro" id="IPR007599">
    <property type="entry name" value="DER1"/>
</dbReference>
<dbReference type="GO" id="GO:0006950">
    <property type="term" value="P:response to stress"/>
    <property type="evidence" value="ECO:0007669"/>
    <property type="project" value="UniProtKB-ARBA"/>
</dbReference>
<proteinExistence type="inferred from homology"/>
<sequence length="267" mass="30584">MTIPPITRFLTLCSLALFASVHFGYVREYQLWYIKSDVRDKREAWRIPTSFLFGSTGLNYVVDLFALYRHSDLMESGPYAYHSPDYAWQLILACTSLIVINHPLQCFTHQRALALCVTHLYGLLSPNTFLGIPLTYLSYVLALIDFAQRGRIAAAQSLGGLIVGHLWYFLFWRPGKNADGSYRPHGPWAEWGNAPAPLRWIVPSRANADLSEEEISERERERRVEATRRREDERRQRGTGEEERRGLLRSDYRAPPMPGAGCCRGGF</sequence>
<dbReference type="EMBL" id="ML178827">
    <property type="protein sequence ID" value="TFL00859.1"/>
    <property type="molecule type" value="Genomic_DNA"/>
</dbReference>
<keyword evidence="10" id="KW-1185">Reference proteome</keyword>
<feature type="transmembrane region" description="Helical" evidence="7">
    <location>
        <begin position="6"/>
        <end position="26"/>
    </location>
</feature>
<dbReference type="STRING" id="1884261.A0A5C3QKY9"/>
<evidence type="ECO:0000256" key="1">
    <source>
        <dbReference type="ARBA" id="ARBA00004477"/>
    </source>
</evidence>
<evidence type="ECO:0000256" key="6">
    <source>
        <dbReference type="ARBA" id="ARBA00023136"/>
    </source>
</evidence>
<evidence type="ECO:0000256" key="5">
    <source>
        <dbReference type="ARBA" id="ARBA00022989"/>
    </source>
</evidence>
<accession>A0A5C3QKY9</accession>
<dbReference type="PANTHER" id="PTHR11009">
    <property type="entry name" value="DER1-LIKE PROTEIN, DERLIN"/>
    <property type="match status" value="1"/>
</dbReference>
<dbReference type="InterPro" id="IPR035952">
    <property type="entry name" value="Rhomboid-like_sf"/>
</dbReference>
<evidence type="ECO:0000256" key="7">
    <source>
        <dbReference type="RuleBase" id="RU363059"/>
    </source>
</evidence>
<protein>
    <recommendedName>
        <fullName evidence="7">Derlin</fullName>
    </recommendedName>
</protein>
<feature type="compositionally biased region" description="Basic and acidic residues" evidence="8">
    <location>
        <begin position="217"/>
        <end position="252"/>
    </location>
</feature>
<dbReference type="GO" id="GO:0005789">
    <property type="term" value="C:endoplasmic reticulum membrane"/>
    <property type="evidence" value="ECO:0007669"/>
    <property type="project" value="UniProtKB-SubCell"/>
</dbReference>
<keyword evidence="5 7" id="KW-1133">Transmembrane helix</keyword>
<dbReference type="SUPFAM" id="SSF144091">
    <property type="entry name" value="Rhomboid-like"/>
    <property type="match status" value="1"/>
</dbReference>
<name>A0A5C3QKY9_9AGAR</name>
<evidence type="ECO:0000256" key="4">
    <source>
        <dbReference type="ARBA" id="ARBA00022824"/>
    </source>
</evidence>
<comment type="subcellular location">
    <subcellularLocation>
        <location evidence="1 7">Endoplasmic reticulum membrane</location>
        <topology evidence="1 7">Multi-pass membrane protein</topology>
    </subcellularLocation>
</comment>
<comment type="similarity">
    <text evidence="2 7">Belongs to the derlin family.</text>
</comment>
<feature type="transmembrane region" description="Helical" evidence="7">
    <location>
        <begin position="111"/>
        <end position="132"/>
    </location>
</feature>
<feature type="transmembrane region" description="Helical" evidence="7">
    <location>
        <begin position="86"/>
        <end position="104"/>
    </location>
</feature>
<organism evidence="9 10">
    <name type="scientific">Pterulicium gracile</name>
    <dbReference type="NCBI Taxonomy" id="1884261"/>
    <lineage>
        <taxon>Eukaryota</taxon>
        <taxon>Fungi</taxon>
        <taxon>Dikarya</taxon>
        <taxon>Basidiomycota</taxon>
        <taxon>Agaricomycotina</taxon>
        <taxon>Agaricomycetes</taxon>
        <taxon>Agaricomycetidae</taxon>
        <taxon>Agaricales</taxon>
        <taxon>Pleurotineae</taxon>
        <taxon>Pterulaceae</taxon>
        <taxon>Pterulicium</taxon>
    </lineage>
</organism>
<feature type="transmembrane region" description="Helical" evidence="7">
    <location>
        <begin position="47"/>
        <end position="66"/>
    </location>
</feature>
<feature type="transmembrane region" description="Helical" evidence="7">
    <location>
        <begin position="152"/>
        <end position="171"/>
    </location>
</feature>
<dbReference type="OrthoDB" id="1716531at2759"/>
<dbReference type="AlphaFoldDB" id="A0A5C3QKY9"/>
<evidence type="ECO:0000256" key="8">
    <source>
        <dbReference type="SAM" id="MobiDB-lite"/>
    </source>
</evidence>
<evidence type="ECO:0000313" key="10">
    <source>
        <dbReference type="Proteomes" id="UP000305067"/>
    </source>
</evidence>
<keyword evidence="6 7" id="KW-0472">Membrane</keyword>
<reference evidence="9 10" key="1">
    <citation type="journal article" date="2019" name="Nat. Ecol. Evol.">
        <title>Megaphylogeny resolves global patterns of mushroom evolution.</title>
        <authorList>
            <person name="Varga T."/>
            <person name="Krizsan K."/>
            <person name="Foldi C."/>
            <person name="Dima B."/>
            <person name="Sanchez-Garcia M."/>
            <person name="Sanchez-Ramirez S."/>
            <person name="Szollosi G.J."/>
            <person name="Szarkandi J.G."/>
            <person name="Papp V."/>
            <person name="Albert L."/>
            <person name="Andreopoulos W."/>
            <person name="Angelini C."/>
            <person name="Antonin V."/>
            <person name="Barry K.W."/>
            <person name="Bougher N.L."/>
            <person name="Buchanan P."/>
            <person name="Buyck B."/>
            <person name="Bense V."/>
            <person name="Catcheside P."/>
            <person name="Chovatia M."/>
            <person name="Cooper J."/>
            <person name="Damon W."/>
            <person name="Desjardin D."/>
            <person name="Finy P."/>
            <person name="Geml J."/>
            <person name="Haridas S."/>
            <person name="Hughes K."/>
            <person name="Justo A."/>
            <person name="Karasinski D."/>
            <person name="Kautmanova I."/>
            <person name="Kiss B."/>
            <person name="Kocsube S."/>
            <person name="Kotiranta H."/>
            <person name="LaButti K.M."/>
            <person name="Lechner B.E."/>
            <person name="Liimatainen K."/>
            <person name="Lipzen A."/>
            <person name="Lukacs Z."/>
            <person name="Mihaltcheva S."/>
            <person name="Morgado L.N."/>
            <person name="Niskanen T."/>
            <person name="Noordeloos M.E."/>
            <person name="Ohm R.A."/>
            <person name="Ortiz-Santana B."/>
            <person name="Ovrebo C."/>
            <person name="Racz N."/>
            <person name="Riley R."/>
            <person name="Savchenko A."/>
            <person name="Shiryaev A."/>
            <person name="Soop K."/>
            <person name="Spirin V."/>
            <person name="Szebenyi C."/>
            <person name="Tomsovsky M."/>
            <person name="Tulloss R.E."/>
            <person name="Uehling J."/>
            <person name="Grigoriev I.V."/>
            <person name="Vagvolgyi C."/>
            <person name="Papp T."/>
            <person name="Martin F.M."/>
            <person name="Miettinen O."/>
            <person name="Hibbett D.S."/>
            <person name="Nagy L.G."/>
        </authorList>
    </citation>
    <scope>NUCLEOTIDE SEQUENCE [LARGE SCALE GENOMIC DNA]</scope>
    <source>
        <strain evidence="9 10">CBS 309.79</strain>
    </source>
</reference>
<comment type="function">
    <text evidence="7">May be involved in the degradation of misfolded endoplasmic reticulum (ER) luminal proteins.</text>
</comment>
<evidence type="ECO:0000313" key="9">
    <source>
        <dbReference type="EMBL" id="TFL00859.1"/>
    </source>
</evidence>
<evidence type="ECO:0000256" key="2">
    <source>
        <dbReference type="ARBA" id="ARBA00008917"/>
    </source>
</evidence>
<gene>
    <name evidence="9" type="ORF">BDV98DRAFT_508286</name>
</gene>
<evidence type="ECO:0000256" key="3">
    <source>
        <dbReference type="ARBA" id="ARBA00022692"/>
    </source>
</evidence>
<dbReference type="Pfam" id="PF04511">
    <property type="entry name" value="DER1"/>
    <property type="match status" value="1"/>
</dbReference>
<feature type="region of interest" description="Disordered" evidence="8">
    <location>
        <begin position="211"/>
        <end position="267"/>
    </location>
</feature>